<protein>
    <submittedName>
        <fullName evidence="1">Uncharacterized protein</fullName>
    </submittedName>
</protein>
<reference evidence="2" key="1">
    <citation type="submission" date="2022-10" db="EMBL/GenBank/DDBJ databases">
        <title>Genome assembly of Pristionchus species.</title>
        <authorList>
            <person name="Yoshida K."/>
            <person name="Sommer R.J."/>
        </authorList>
    </citation>
    <scope>NUCLEOTIDE SEQUENCE [LARGE SCALE GENOMIC DNA]</scope>
    <source>
        <strain evidence="2">RS5460</strain>
    </source>
</reference>
<evidence type="ECO:0000313" key="2">
    <source>
        <dbReference type="Proteomes" id="UP001328107"/>
    </source>
</evidence>
<comment type="caution">
    <text evidence="1">The sequence shown here is derived from an EMBL/GenBank/DDBJ whole genome shotgun (WGS) entry which is preliminary data.</text>
</comment>
<dbReference type="Proteomes" id="UP001328107">
    <property type="component" value="Unassembled WGS sequence"/>
</dbReference>
<dbReference type="AlphaFoldDB" id="A0AAN5CXX8"/>
<organism evidence="1 2">
    <name type="scientific">Pristionchus mayeri</name>
    <dbReference type="NCBI Taxonomy" id="1317129"/>
    <lineage>
        <taxon>Eukaryota</taxon>
        <taxon>Metazoa</taxon>
        <taxon>Ecdysozoa</taxon>
        <taxon>Nematoda</taxon>
        <taxon>Chromadorea</taxon>
        <taxon>Rhabditida</taxon>
        <taxon>Rhabditina</taxon>
        <taxon>Diplogasteromorpha</taxon>
        <taxon>Diplogasteroidea</taxon>
        <taxon>Neodiplogasteridae</taxon>
        <taxon>Pristionchus</taxon>
    </lineage>
</organism>
<dbReference type="EMBL" id="BTRK01000005">
    <property type="protein sequence ID" value="GMR52119.1"/>
    <property type="molecule type" value="Genomic_DNA"/>
</dbReference>
<gene>
    <name evidence="1" type="ORF">PMAYCL1PPCAC_22314</name>
</gene>
<sequence length="184" mass="21279">FSRSTVLIFPSSNGYLLPSRCFQARDDENDDNKGSDEIATHLQVFFKPNYHTIYLELNGEVYRCLNLFDSVERCIQMRRRLFNGILIGRLYIDIDDGLMTESVMKTVFDNCIIKSFSIKIGSEHLLESALQIIKDVPANECSMSLMFFPEITTLLALPTMRSLRLFSTNEDNWHISYDLIVKLM</sequence>
<keyword evidence="2" id="KW-1185">Reference proteome</keyword>
<proteinExistence type="predicted"/>
<evidence type="ECO:0000313" key="1">
    <source>
        <dbReference type="EMBL" id="GMR52119.1"/>
    </source>
</evidence>
<feature type="non-terminal residue" evidence="1">
    <location>
        <position position="1"/>
    </location>
</feature>
<name>A0AAN5CXX8_9BILA</name>
<accession>A0AAN5CXX8</accession>